<dbReference type="OMA" id="HVVSYTN"/>
<evidence type="ECO:0000313" key="3">
    <source>
        <dbReference type="EnsemblMetazoa" id="CapteP115670"/>
    </source>
</evidence>
<sequence length="343" mass="39050">MVISALFTRGVFCLHCLVAFWTIFSTSPWHPLYCLLLSGLVGLVFETVVTIHVRKGAEYKWFCPSVFFYLLSIVPCVWILELDMLQLRVQAKDELEQQGINFTSKLMKQPGNLTLFNGVTVPLVMEPAQWVVMVEQLVLFVLILGRWMLPKGDISRDELSQLLLVYIGMAADIIEFFEAFKEERVKYNWMLIVSILSIWSASLLQFTLVLTATKSVKSRAGFAPHPDENEGMCKSCCGCCGNEVFGIVTTMVLQDGPFLILRLLLLIEYDVNSYMHIFFTVKNTLVLLLMFYRLFVVFEYKSMTDKDSDHPKPDDAEDYLELSATESPAKFGNYGSNAEANQE</sequence>
<feature type="transmembrane region" description="Helical" evidence="1">
    <location>
        <begin position="7"/>
        <end position="24"/>
    </location>
</feature>
<feature type="transmembrane region" description="Helical" evidence="1">
    <location>
        <begin position="244"/>
        <end position="267"/>
    </location>
</feature>
<dbReference type="EMBL" id="AMQN01000982">
    <property type="status" value="NOT_ANNOTATED_CDS"/>
    <property type="molecule type" value="Genomic_DNA"/>
</dbReference>
<evidence type="ECO:0000313" key="2">
    <source>
        <dbReference type="EMBL" id="ELU09466.1"/>
    </source>
</evidence>
<reference evidence="3" key="3">
    <citation type="submission" date="2015-06" db="UniProtKB">
        <authorList>
            <consortium name="EnsemblMetazoa"/>
        </authorList>
    </citation>
    <scope>IDENTIFICATION</scope>
</reference>
<feature type="transmembrane region" description="Helical" evidence="1">
    <location>
        <begin position="128"/>
        <end position="147"/>
    </location>
</feature>
<feature type="transmembrane region" description="Helical" evidence="1">
    <location>
        <begin position="159"/>
        <end position="177"/>
    </location>
</feature>
<dbReference type="OrthoDB" id="10042902at2759"/>
<feature type="transmembrane region" description="Helical" evidence="1">
    <location>
        <begin position="30"/>
        <end position="49"/>
    </location>
</feature>
<evidence type="ECO:0000313" key="4">
    <source>
        <dbReference type="Proteomes" id="UP000014760"/>
    </source>
</evidence>
<evidence type="ECO:0000256" key="1">
    <source>
        <dbReference type="SAM" id="Phobius"/>
    </source>
</evidence>
<protein>
    <recommendedName>
        <fullName evidence="5">Transmembrane protein 26</fullName>
    </recommendedName>
</protein>
<keyword evidence="1" id="KW-1133">Transmembrane helix</keyword>
<keyword evidence="4" id="KW-1185">Reference proteome</keyword>
<feature type="transmembrane region" description="Helical" evidence="1">
    <location>
        <begin position="61"/>
        <end position="80"/>
    </location>
</feature>
<gene>
    <name evidence="2" type="ORF">CAPTEDRAFT_115670</name>
</gene>
<keyword evidence="1" id="KW-0472">Membrane</keyword>
<feature type="transmembrane region" description="Helical" evidence="1">
    <location>
        <begin position="189"/>
        <end position="210"/>
    </location>
</feature>
<organism evidence="2">
    <name type="scientific">Capitella teleta</name>
    <name type="common">Polychaete worm</name>
    <dbReference type="NCBI Taxonomy" id="283909"/>
    <lineage>
        <taxon>Eukaryota</taxon>
        <taxon>Metazoa</taxon>
        <taxon>Spiralia</taxon>
        <taxon>Lophotrochozoa</taxon>
        <taxon>Annelida</taxon>
        <taxon>Polychaeta</taxon>
        <taxon>Sedentaria</taxon>
        <taxon>Scolecida</taxon>
        <taxon>Capitellidae</taxon>
        <taxon>Capitella</taxon>
    </lineage>
</organism>
<dbReference type="InterPro" id="IPR019169">
    <property type="entry name" value="Transmembrane_26"/>
</dbReference>
<feature type="transmembrane region" description="Helical" evidence="1">
    <location>
        <begin position="273"/>
        <end position="296"/>
    </location>
</feature>
<proteinExistence type="predicted"/>
<dbReference type="AlphaFoldDB" id="R7V195"/>
<dbReference type="HOGENOM" id="CLU_032511_0_0_1"/>
<reference evidence="4" key="1">
    <citation type="submission" date="2012-12" db="EMBL/GenBank/DDBJ databases">
        <authorList>
            <person name="Hellsten U."/>
            <person name="Grimwood J."/>
            <person name="Chapman J.A."/>
            <person name="Shapiro H."/>
            <person name="Aerts A."/>
            <person name="Otillar R.P."/>
            <person name="Terry A.Y."/>
            <person name="Boore J.L."/>
            <person name="Simakov O."/>
            <person name="Marletaz F."/>
            <person name="Cho S.-J."/>
            <person name="Edsinger-Gonzales E."/>
            <person name="Havlak P."/>
            <person name="Kuo D.-H."/>
            <person name="Larsson T."/>
            <person name="Lv J."/>
            <person name="Arendt D."/>
            <person name="Savage R."/>
            <person name="Osoegawa K."/>
            <person name="de Jong P."/>
            <person name="Lindberg D.R."/>
            <person name="Seaver E.C."/>
            <person name="Weisblat D.A."/>
            <person name="Putnam N.H."/>
            <person name="Grigoriev I.V."/>
            <person name="Rokhsar D.S."/>
        </authorList>
    </citation>
    <scope>NUCLEOTIDE SEQUENCE</scope>
    <source>
        <strain evidence="4">I ESC-2004</strain>
    </source>
</reference>
<name>R7V195_CAPTE</name>
<accession>R7V195</accession>
<keyword evidence="1" id="KW-0812">Transmembrane</keyword>
<evidence type="ECO:0008006" key="5">
    <source>
        <dbReference type="Google" id="ProtNLM"/>
    </source>
</evidence>
<dbReference type="EMBL" id="KB298217">
    <property type="protein sequence ID" value="ELU09466.1"/>
    <property type="molecule type" value="Genomic_DNA"/>
</dbReference>
<dbReference type="Pfam" id="PF09772">
    <property type="entry name" value="Tmem26"/>
    <property type="match status" value="1"/>
</dbReference>
<dbReference type="PANTHER" id="PTHR22168:SF8">
    <property type="entry name" value="TRANSMEMBRANE PROTEIN 26"/>
    <property type="match status" value="1"/>
</dbReference>
<dbReference type="EnsemblMetazoa" id="CapteT115670">
    <property type="protein sequence ID" value="CapteP115670"/>
    <property type="gene ID" value="CapteG115670"/>
</dbReference>
<dbReference type="Proteomes" id="UP000014760">
    <property type="component" value="Unassembled WGS sequence"/>
</dbReference>
<dbReference type="PANTHER" id="PTHR22168">
    <property type="entry name" value="TMEM26 PROTEIN"/>
    <property type="match status" value="1"/>
</dbReference>
<reference evidence="2 4" key="2">
    <citation type="journal article" date="2013" name="Nature">
        <title>Insights into bilaterian evolution from three spiralian genomes.</title>
        <authorList>
            <person name="Simakov O."/>
            <person name="Marletaz F."/>
            <person name="Cho S.J."/>
            <person name="Edsinger-Gonzales E."/>
            <person name="Havlak P."/>
            <person name="Hellsten U."/>
            <person name="Kuo D.H."/>
            <person name="Larsson T."/>
            <person name="Lv J."/>
            <person name="Arendt D."/>
            <person name="Savage R."/>
            <person name="Osoegawa K."/>
            <person name="de Jong P."/>
            <person name="Grimwood J."/>
            <person name="Chapman J.A."/>
            <person name="Shapiro H."/>
            <person name="Aerts A."/>
            <person name="Otillar R.P."/>
            <person name="Terry A.Y."/>
            <person name="Boore J.L."/>
            <person name="Grigoriev I.V."/>
            <person name="Lindberg D.R."/>
            <person name="Seaver E.C."/>
            <person name="Weisblat D.A."/>
            <person name="Putnam N.H."/>
            <person name="Rokhsar D.S."/>
        </authorList>
    </citation>
    <scope>NUCLEOTIDE SEQUENCE</scope>
    <source>
        <strain evidence="2 4">I ESC-2004</strain>
    </source>
</reference>